<protein>
    <submittedName>
        <fullName evidence="2">Uncharacterized protein</fullName>
    </submittedName>
</protein>
<dbReference type="Proteomes" id="UP000217790">
    <property type="component" value="Unassembled WGS sequence"/>
</dbReference>
<feature type="compositionally biased region" description="Basic and acidic residues" evidence="1">
    <location>
        <begin position="390"/>
        <end position="405"/>
    </location>
</feature>
<dbReference type="EMBL" id="KZ293649">
    <property type="protein sequence ID" value="PBK97947.1"/>
    <property type="molecule type" value="Genomic_DNA"/>
</dbReference>
<dbReference type="InParanoid" id="A0A2H3E9B1"/>
<feature type="region of interest" description="Disordered" evidence="1">
    <location>
        <begin position="390"/>
        <end position="423"/>
    </location>
</feature>
<gene>
    <name evidence="2" type="ORF">ARMGADRAFT_1076390</name>
</gene>
<accession>A0A2H3E9B1</accession>
<evidence type="ECO:0000256" key="1">
    <source>
        <dbReference type="SAM" id="MobiDB-lite"/>
    </source>
</evidence>
<dbReference type="OrthoDB" id="3053093at2759"/>
<reference evidence="3" key="1">
    <citation type="journal article" date="2017" name="Nat. Ecol. Evol.">
        <title>Genome expansion and lineage-specific genetic innovations in the forest pathogenic fungi Armillaria.</title>
        <authorList>
            <person name="Sipos G."/>
            <person name="Prasanna A.N."/>
            <person name="Walter M.C."/>
            <person name="O'Connor E."/>
            <person name="Balint B."/>
            <person name="Krizsan K."/>
            <person name="Kiss B."/>
            <person name="Hess J."/>
            <person name="Varga T."/>
            <person name="Slot J."/>
            <person name="Riley R."/>
            <person name="Boka B."/>
            <person name="Rigling D."/>
            <person name="Barry K."/>
            <person name="Lee J."/>
            <person name="Mihaltcheva S."/>
            <person name="LaButti K."/>
            <person name="Lipzen A."/>
            <person name="Waldron R."/>
            <person name="Moloney N.M."/>
            <person name="Sperisen C."/>
            <person name="Kredics L."/>
            <person name="Vagvoelgyi C."/>
            <person name="Patrignani A."/>
            <person name="Fitzpatrick D."/>
            <person name="Nagy I."/>
            <person name="Doyle S."/>
            <person name="Anderson J.B."/>
            <person name="Grigoriev I.V."/>
            <person name="Gueldener U."/>
            <person name="Muensterkoetter M."/>
            <person name="Nagy L.G."/>
        </authorList>
    </citation>
    <scope>NUCLEOTIDE SEQUENCE [LARGE SCALE GENOMIC DNA]</scope>
    <source>
        <strain evidence="3">Ar21-2</strain>
    </source>
</reference>
<feature type="region of interest" description="Disordered" evidence="1">
    <location>
        <begin position="163"/>
        <end position="194"/>
    </location>
</feature>
<sequence length="423" mass="46366">MLLLLMVDTLFSFCWITVLICYFAAAAHLNIICGPDPNLGPLQEGNVLVPSRDWQPLFLPGISDEEIQVQEDLVETGCVDKEVAGTDGKDGNVAMGTAMDVDDEEGAASDENSSPIPMLACHLQKPRIEFVFDEVTGDLLKSYPTIFLSRLTIPLQSPDLRCSVWSHTSPVNPDTKKKKKDIKSKDKVSEPKDHQIDENKLVRPTLVVQKCGPGPSKPPPVTLGISRGGFGEKVLSTAKAIRTSVKTISVLKVNKDFGEFVEVDNSYWSKAIVSFIGEQYATACNHCRHLGMQCQKLLIHTVKCICCHYSKLPCKVDEVAILNPVEHYRPKGYDAVNTFKGALNAIEANNTTISLITQQYLAGLSVVMYTDSICAQMFHLCGCLAPVKEEDKEGNGKESEDKALDDVAEGEAGPSKKRKHRSG</sequence>
<keyword evidence="3" id="KW-1185">Reference proteome</keyword>
<feature type="compositionally biased region" description="Basic and acidic residues" evidence="1">
    <location>
        <begin position="183"/>
        <end position="194"/>
    </location>
</feature>
<proteinExistence type="predicted"/>
<name>A0A2H3E9B1_ARMGA</name>
<evidence type="ECO:0000313" key="3">
    <source>
        <dbReference type="Proteomes" id="UP000217790"/>
    </source>
</evidence>
<organism evidence="2 3">
    <name type="scientific">Armillaria gallica</name>
    <name type="common">Bulbous honey fungus</name>
    <name type="synonym">Armillaria bulbosa</name>
    <dbReference type="NCBI Taxonomy" id="47427"/>
    <lineage>
        <taxon>Eukaryota</taxon>
        <taxon>Fungi</taxon>
        <taxon>Dikarya</taxon>
        <taxon>Basidiomycota</taxon>
        <taxon>Agaricomycotina</taxon>
        <taxon>Agaricomycetes</taxon>
        <taxon>Agaricomycetidae</taxon>
        <taxon>Agaricales</taxon>
        <taxon>Marasmiineae</taxon>
        <taxon>Physalacriaceae</taxon>
        <taxon>Armillaria</taxon>
    </lineage>
</organism>
<dbReference type="STRING" id="47427.A0A2H3E9B1"/>
<dbReference type="AlphaFoldDB" id="A0A2H3E9B1"/>
<evidence type="ECO:0000313" key="2">
    <source>
        <dbReference type="EMBL" id="PBK97947.1"/>
    </source>
</evidence>